<evidence type="ECO:0000256" key="7">
    <source>
        <dbReference type="ARBA" id="ARBA00023004"/>
    </source>
</evidence>
<evidence type="ECO:0000256" key="2">
    <source>
        <dbReference type="ARBA" id="ARBA00022448"/>
    </source>
</evidence>
<dbReference type="InterPro" id="IPR012910">
    <property type="entry name" value="Plug_dom"/>
</dbReference>
<keyword evidence="7" id="KW-0408">Iron</keyword>
<feature type="domain" description="TonB-dependent receptor-like beta-barrel" evidence="16">
    <location>
        <begin position="301"/>
        <end position="723"/>
    </location>
</feature>
<evidence type="ECO:0000256" key="12">
    <source>
        <dbReference type="PROSITE-ProRule" id="PRU01360"/>
    </source>
</evidence>
<keyword evidence="2 12" id="KW-0813">Transport</keyword>
<keyword evidence="10 12" id="KW-0472">Membrane</keyword>
<dbReference type="PROSITE" id="PS01156">
    <property type="entry name" value="TONB_DEPENDENT_REC_2"/>
    <property type="match status" value="1"/>
</dbReference>
<dbReference type="GO" id="GO:0009279">
    <property type="term" value="C:cell outer membrane"/>
    <property type="evidence" value="ECO:0007669"/>
    <property type="project" value="UniProtKB-SubCell"/>
</dbReference>
<keyword evidence="5 12" id="KW-0812">Transmembrane</keyword>
<name>A0A7W7IMP9_9CAUL</name>
<evidence type="ECO:0000256" key="6">
    <source>
        <dbReference type="ARBA" id="ARBA00022729"/>
    </source>
</evidence>
<feature type="short sequence motif" description="TonB C-terminal box" evidence="13">
    <location>
        <begin position="742"/>
        <end position="759"/>
    </location>
</feature>
<feature type="signal peptide" evidence="15">
    <location>
        <begin position="1"/>
        <end position="25"/>
    </location>
</feature>
<evidence type="ECO:0000256" key="8">
    <source>
        <dbReference type="ARBA" id="ARBA00023065"/>
    </source>
</evidence>
<evidence type="ECO:0000256" key="1">
    <source>
        <dbReference type="ARBA" id="ARBA00004571"/>
    </source>
</evidence>
<organism evidence="18 19">
    <name type="scientific">Brevundimonas bullata</name>
    <dbReference type="NCBI Taxonomy" id="13160"/>
    <lineage>
        <taxon>Bacteria</taxon>
        <taxon>Pseudomonadati</taxon>
        <taxon>Pseudomonadota</taxon>
        <taxon>Alphaproteobacteria</taxon>
        <taxon>Caulobacterales</taxon>
        <taxon>Caulobacteraceae</taxon>
        <taxon>Brevundimonas</taxon>
    </lineage>
</organism>
<dbReference type="Proteomes" id="UP000539957">
    <property type="component" value="Unassembled WGS sequence"/>
</dbReference>
<dbReference type="InterPro" id="IPR000531">
    <property type="entry name" value="Beta-barrel_TonB"/>
</dbReference>
<keyword evidence="3 12" id="KW-1134">Transmembrane beta strand</keyword>
<dbReference type="Gene3D" id="2.40.170.20">
    <property type="entry name" value="TonB-dependent receptor, beta-barrel domain"/>
    <property type="match status" value="1"/>
</dbReference>
<evidence type="ECO:0000256" key="3">
    <source>
        <dbReference type="ARBA" id="ARBA00022452"/>
    </source>
</evidence>
<protein>
    <submittedName>
        <fullName evidence="18">Iron complex outermembrane receptor protein</fullName>
    </submittedName>
</protein>
<keyword evidence="8" id="KW-0406">Ion transport</keyword>
<dbReference type="InterPro" id="IPR010917">
    <property type="entry name" value="TonB_rcpt_CS"/>
</dbReference>
<keyword evidence="11 12" id="KW-0998">Cell outer membrane</keyword>
<keyword evidence="18" id="KW-0675">Receptor</keyword>
<accession>A0A7W7IMP9</accession>
<evidence type="ECO:0000256" key="4">
    <source>
        <dbReference type="ARBA" id="ARBA00022496"/>
    </source>
</evidence>
<evidence type="ECO:0000259" key="16">
    <source>
        <dbReference type="Pfam" id="PF00593"/>
    </source>
</evidence>
<evidence type="ECO:0000256" key="15">
    <source>
        <dbReference type="SAM" id="SignalP"/>
    </source>
</evidence>
<evidence type="ECO:0000313" key="18">
    <source>
        <dbReference type="EMBL" id="MBB4797184.1"/>
    </source>
</evidence>
<reference evidence="18 19" key="1">
    <citation type="submission" date="2020-08" db="EMBL/GenBank/DDBJ databases">
        <title>Functional genomics of gut bacteria from endangered species of beetles.</title>
        <authorList>
            <person name="Carlos-Shanley C."/>
        </authorList>
    </citation>
    <scope>NUCLEOTIDE SEQUENCE [LARGE SCALE GENOMIC DNA]</scope>
    <source>
        <strain evidence="18 19">S00123</strain>
    </source>
</reference>
<keyword evidence="9 14" id="KW-0798">TonB box</keyword>
<evidence type="ECO:0000256" key="5">
    <source>
        <dbReference type="ARBA" id="ARBA00022692"/>
    </source>
</evidence>
<evidence type="ECO:0000256" key="10">
    <source>
        <dbReference type="ARBA" id="ARBA00023136"/>
    </source>
</evidence>
<evidence type="ECO:0000256" key="9">
    <source>
        <dbReference type="ARBA" id="ARBA00023077"/>
    </source>
</evidence>
<dbReference type="PROSITE" id="PS52016">
    <property type="entry name" value="TONB_DEPENDENT_REC_3"/>
    <property type="match status" value="1"/>
</dbReference>
<dbReference type="GO" id="GO:0006826">
    <property type="term" value="P:iron ion transport"/>
    <property type="evidence" value="ECO:0007669"/>
    <property type="project" value="UniProtKB-KW"/>
</dbReference>
<gene>
    <name evidence="18" type="ORF">HNP32_000908</name>
</gene>
<sequence length="759" mass="81837">MTAVHWKALLCASASVLVLPSAALAQTTGAAPEPEAPASGPTGLEDVIVTAQRREQRLQDVPVAVTAFGVRELERRQITDVRALTENAPSITFTATPYGNNDLILAIRGVAPGGVLPNVDQAVGTYVDGLYYARPEGSNFALVDVASAEVLRGPQGTLFGRNTIGGALNITTNKPNYEFGGSLKVGYGNYDALSATAIVNLPLVEDKLAARLVYGHVEHSGYGRNPTLGSDVADQNDDFVRASVRADIAPELRVDLSFDHYWGSNHQPLWVLNSYQAGLSPAMYAPYVAEPGSRISQAGINPVNDSRVYDFNGTITAELPFGVLKSISAYRNVYFEGATDLDGTPLPTADTREFVLDGEQVSQELQLSGASLSDRLNWTVGAYYFHEQVRNTPLTRIPAAIQDNTIRPDNKSVSVFAQASYEILPSLRFTAGVRAVKDTRGMTYTPARYVVTGYPTNAEPPASAITPGPCPFTAMGLNEAPGSCLYTPDDISFETVPFTVGLDYRLPGDGLLYAKYSKGFRTGGFQQASGTTAAFFTPFNEESVGSYEIGAKLALFENRLRFSASSFFSTFDDIQQNAILQTSPVVIAVLNSGTAEIYGAEFEATALLGDLRLHGSLGLIEPKFTDGPYKGSEVPTVAKTTWSVSADYPVQFNAGRLDLHLDYNWRSDVYFLNTVSITAAGPVDLSEFQRKSIRQDAYGLLNAQVSWTFDARPITVALYGKNLTDEYFAARSGSFAASNFNSIVVGSPRTYGMSVSYAF</sequence>
<evidence type="ECO:0000256" key="14">
    <source>
        <dbReference type="RuleBase" id="RU003357"/>
    </source>
</evidence>
<dbReference type="RefSeq" id="WP_184267608.1">
    <property type="nucleotide sequence ID" value="NZ_JACHKY010000002.1"/>
</dbReference>
<dbReference type="PANTHER" id="PTHR32552:SF81">
    <property type="entry name" value="TONB-DEPENDENT OUTER MEMBRANE RECEPTOR"/>
    <property type="match status" value="1"/>
</dbReference>
<proteinExistence type="inferred from homology"/>
<dbReference type="Pfam" id="PF00593">
    <property type="entry name" value="TonB_dep_Rec_b-barrel"/>
    <property type="match status" value="1"/>
</dbReference>
<keyword evidence="6 15" id="KW-0732">Signal</keyword>
<dbReference type="Pfam" id="PF07715">
    <property type="entry name" value="Plug"/>
    <property type="match status" value="1"/>
</dbReference>
<comment type="caution">
    <text evidence="18">The sequence shown here is derived from an EMBL/GenBank/DDBJ whole genome shotgun (WGS) entry which is preliminary data.</text>
</comment>
<keyword evidence="19" id="KW-1185">Reference proteome</keyword>
<dbReference type="PANTHER" id="PTHR32552">
    <property type="entry name" value="FERRICHROME IRON RECEPTOR-RELATED"/>
    <property type="match status" value="1"/>
</dbReference>
<comment type="subcellular location">
    <subcellularLocation>
        <location evidence="1 12">Cell outer membrane</location>
        <topology evidence="1 12">Multi-pass membrane protein</topology>
    </subcellularLocation>
</comment>
<dbReference type="InterPro" id="IPR036942">
    <property type="entry name" value="Beta-barrel_TonB_sf"/>
</dbReference>
<dbReference type="AlphaFoldDB" id="A0A7W7IMP9"/>
<dbReference type="InterPro" id="IPR039426">
    <property type="entry name" value="TonB-dep_rcpt-like"/>
</dbReference>
<evidence type="ECO:0000259" key="17">
    <source>
        <dbReference type="Pfam" id="PF07715"/>
    </source>
</evidence>
<dbReference type="EMBL" id="JACHKY010000002">
    <property type="protein sequence ID" value="MBB4797184.1"/>
    <property type="molecule type" value="Genomic_DNA"/>
</dbReference>
<comment type="similarity">
    <text evidence="12 14">Belongs to the TonB-dependent receptor family.</text>
</comment>
<keyword evidence="4" id="KW-0410">Iron transport</keyword>
<dbReference type="SUPFAM" id="SSF56935">
    <property type="entry name" value="Porins"/>
    <property type="match status" value="1"/>
</dbReference>
<feature type="chain" id="PRO_5031171604" evidence="15">
    <location>
        <begin position="26"/>
        <end position="759"/>
    </location>
</feature>
<evidence type="ECO:0000256" key="13">
    <source>
        <dbReference type="PROSITE-ProRule" id="PRU10144"/>
    </source>
</evidence>
<evidence type="ECO:0000256" key="11">
    <source>
        <dbReference type="ARBA" id="ARBA00023237"/>
    </source>
</evidence>
<feature type="domain" description="TonB-dependent receptor plug" evidence="17">
    <location>
        <begin position="58"/>
        <end position="167"/>
    </location>
</feature>
<evidence type="ECO:0000313" key="19">
    <source>
        <dbReference type="Proteomes" id="UP000539957"/>
    </source>
</evidence>